<accession>A0A8A1M981</accession>
<reference evidence="1" key="1">
    <citation type="submission" date="2021-01" db="EMBL/GenBank/DDBJ databases">
        <title>Chromosome-level genome assembly of a human fungal pathogen reveals clustering of transcriptionally co-regulated genes.</title>
        <authorList>
            <person name="Voorhies M."/>
            <person name="Cohen S."/>
            <person name="Shea T.P."/>
            <person name="Petrus S."/>
            <person name="Munoz J.F."/>
            <person name="Poplawski S."/>
            <person name="Goldman W.E."/>
            <person name="Michael T."/>
            <person name="Cuomo C.A."/>
            <person name="Sil A."/>
            <person name="Beyhan S."/>
        </authorList>
    </citation>
    <scope>NUCLEOTIDE SEQUENCE</scope>
    <source>
        <strain evidence="1">WU24</strain>
    </source>
</reference>
<sequence>MMMMMIKNPKSSKKKKKVTEIAAEDLLVKALQATSVTSSFRKQTGQNDVLGWWLRLLSESRSTYFSMASKADLTGSKVERQVLLRARGASLSQTKHDWKNILVVGELNVCSGIA</sequence>
<dbReference type="VEuPathDB" id="FungiDB:I7I51_03466"/>
<evidence type="ECO:0000313" key="2">
    <source>
        <dbReference type="Proteomes" id="UP000663671"/>
    </source>
</evidence>
<gene>
    <name evidence="1" type="ORF">I7I51_03466</name>
</gene>
<dbReference type="Proteomes" id="UP000663671">
    <property type="component" value="Chromosome 5"/>
</dbReference>
<organism evidence="1 2">
    <name type="scientific">Ajellomyces capsulatus</name>
    <name type="common">Darling's disease fungus</name>
    <name type="synonym">Histoplasma capsulatum</name>
    <dbReference type="NCBI Taxonomy" id="5037"/>
    <lineage>
        <taxon>Eukaryota</taxon>
        <taxon>Fungi</taxon>
        <taxon>Dikarya</taxon>
        <taxon>Ascomycota</taxon>
        <taxon>Pezizomycotina</taxon>
        <taxon>Eurotiomycetes</taxon>
        <taxon>Eurotiomycetidae</taxon>
        <taxon>Onygenales</taxon>
        <taxon>Ajellomycetaceae</taxon>
        <taxon>Histoplasma</taxon>
    </lineage>
</organism>
<dbReference type="OrthoDB" id="10388368at2759"/>
<dbReference type="EMBL" id="CP069111">
    <property type="protein sequence ID" value="QSS61293.1"/>
    <property type="molecule type" value="Genomic_DNA"/>
</dbReference>
<proteinExistence type="predicted"/>
<protein>
    <submittedName>
        <fullName evidence="1">Uncharacterized protein</fullName>
    </submittedName>
</protein>
<evidence type="ECO:0000313" key="1">
    <source>
        <dbReference type="EMBL" id="QSS61293.1"/>
    </source>
</evidence>
<dbReference type="AlphaFoldDB" id="A0A8A1M981"/>
<name>A0A8A1M981_AJECA</name>